<dbReference type="RefSeq" id="XP_040766462.1">
    <property type="nucleotide sequence ID" value="XM_040912298.1"/>
</dbReference>
<gene>
    <name evidence="1" type="ORF">LAESUDRAFT_757437</name>
</gene>
<dbReference type="STRING" id="1314785.A0A165FBM2"/>
<protein>
    <recommendedName>
        <fullName evidence="3">BTB domain-containing protein</fullName>
    </recommendedName>
</protein>
<name>A0A165FBM2_9APHY</name>
<dbReference type="EMBL" id="KV427614">
    <property type="protein sequence ID" value="KZT08722.1"/>
    <property type="molecule type" value="Genomic_DNA"/>
</dbReference>
<accession>A0A165FBM2</accession>
<organism evidence="1 2">
    <name type="scientific">Laetiporus sulphureus 93-53</name>
    <dbReference type="NCBI Taxonomy" id="1314785"/>
    <lineage>
        <taxon>Eukaryota</taxon>
        <taxon>Fungi</taxon>
        <taxon>Dikarya</taxon>
        <taxon>Basidiomycota</taxon>
        <taxon>Agaricomycotina</taxon>
        <taxon>Agaricomycetes</taxon>
        <taxon>Polyporales</taxon>
        <taxon>Laetiporus</taxon>
    </lineage>
</organism>
<evidence type="ECO:0008006" key="3">
    <source>
        <dbReference type="Google" id="ProtNLM"/>
    </source>
</evidence>
<dbReference type="InParanoid" id="A0A165FBM2"/>
<reference evidence="1 2" key="1">
    <citation type="journal article" date="2016" name="Mol. Biol. Evol.">
        <title>Comparative Genomics of Early-Diverging Mushroom-Forming Fungi Provides Insights into the Origins of Lignocellulose Decay Capabilities.</title>
        <authorList>
            <person name="Nagy L.G."/>
            <person name="Riley R."/>
            <person name="Tritt A."/>
            <person name="Adam C."/>
            <person name="Daum C."/>
            <person name="Floudas D."/>
            <person name="Sun H."/>
            <person name="Yadav J.S."/>
            <person name="Pangilinan J."/>
            <person name="Larsson K.H."/>
            <person name="Matsuura K."/>
            <person name="Barry K."/>
            <person name="Labutti K."/>
            <person name="Kuo R."/>
            <person name="Ohm R.A."/>
            <person name="Bhattacharya S.S."/>
            <person name="Shirouzu T."/>
            <person name="Yoshinaga Y."/>
            <person name="Martin F.M."/>
            <person name="Grigoriev I.V."/>
            <person name="Hibbett D.S."/>
        </authorList>
    </citation>
    <scope>NUCLEOTIDE SEQUENCE [LARGE SCALE GENOMIC DNA]</scope>
    <source>
        <strain evidence="1 2">93-53</strain>
    </source>
</reference>
<dbReference type="OrthoDB" id="3248190at2759"/>
<keyword evidence="2" id="KW-1185">Reference proteome</keyword>
<proteinExistence type="predicted"/>
<dbReference type="GeneID" id="63829326"/>
<evidence type="ECO:0000313" key="1">
    <source>
        <dbReference type="EMBL" id="KZT08722.1"/>
    </source>
</evidence>
<sequence>MFTLPQGSGKAVEGQSDGNPILLEDVSNVDFERLLSLFYSECPGDGDLHTVEEWASVLNLATKWEFVVLRDLAIARLSQLASPVERILLARSYDVSQWIAPAYFELCKRDEPLTLGEGERLGMKDVILLSEIRQSIRGNFRVTIQDRNIAALIEKKIV</sequence>
<evidence type="ECO:0000313" key="2">
    <source>
        <dbReference type="Proteomes" id="UP000076871"/>
    </source>
</evidence>
<dbReference type="Proteomes" id="UP000076871">
    <property type="component" value="Unassembled WGS sequence"/>
</dbReference>
<dbReference type="AlphaFoldDB" id="A0A165FBM2"/>